<accession>A0A9X1FB33</accession>
<sequence length="83" mass="8803">MEYKPDPIPSNVGRTYTWTPDTVLPTDNNVGSGASHLTEYTSGVYHTNTSTAIGSLIYLDEAIDNAEAGVGTARLTVVVGNED</sequence>
<protein>
    <submittedName>
        <fullName evidence="1">Uncharacterized protein</fullName>
    </submittedName>
</protein>
<organism evidence="1 2">
    <name type="scientific">Winogradskyella luteola</name>
    <dbReference type="NCBI Taxonomy" id="2828330"/>
    <lineage>
        <taxon>Bacteria</taxon>
        <taxon>Pseudomonadati</taxon>
        <taxon>Bacteroidota</taxon>
        <taxon>Flavobacteriia</taxon>
        <taxon>Flavobacteriales</taxon>
        <taxon>Flavobacteriaceae</taxon>
        <taxon>Winogradskyella</taxon>
    </lineage>
</organism>
<gene>
    <name evidence="1" type="ORF">KCG49_11835</name>
</gene>
<proteinExistence type="predicted"/>
<reference evidence="1" key="1">
    <citation type="submission" date="2021-04" db="EMBL/GenBank/DDBJ databases">
        <authorList>
            <person name="Pira H."/>
            <person name="Risdian C."/>
            <person name="Wink J."/>
        </authorList>
    </citation>
    <scope>NUCLEOTIDE SEQUENCE</scope>
    <source>
        <strain evidence="1">WHY3</strain>
    </source>
</reference>
<dbReference type="EMBL" id="JAGSPD010000009">
    <property type="protein sequence ID" value="MBV7269878.1"/>
    <property type="molecule type" value="Genomic_DNA"/>
</dbReference>
<dbReference type="RefSeq" id="WP_218546754.1">
    <property type="nucleotide sequence ID" value="NZ_JAGSPD010000009.1"/>
</dbReference>
<name>A0A9X1FB33_9FLAO</name>
<dbReference type="Proteomes" id="UP001138894">
    <property type="component" value="Unassembled WGS sequence"/>
</dbReference>
<keyword evidence="2" id="KW-1185">Reference proteome</keyword>
<dbReference type="AlphaFoldDB" id="A0A9X1FB33"/>
<evidence type="ECO:0000313" key="2">
    <source>
        <dbReference type="Proteomes" id="UP001138894"/>
    </source>
</evidence>
<evidence type="ECO:0000313" key="1">
    <source>
        <dbReference type="EMBL" id="MBV7269878.1"/>
    </source>
</evidence>
<comment type="caution">
    <text evidence="1">The sequence shown here is derived from an EMBL/GenBank/DDBJ whole genome shotgun (WGS) entry which is preliminary data.</text>
</comment>